<dbReference type="PATRIC" id="fig|1278073.3.peg.7784"/>
<evidence type="ECO:0008006" key="3">
    <source>
        <dbReference type="Google" id="ProtNLM"/>
    </source>
</evidence>
<evidence type="ECO:0000313" key="1">
    <source>
        <dbReference type="EMBL" id="AGC48927.1"/>
    </source>
</evidence>
<dbReference type="AlphaFoldDB" id="L7UN11"/>
<dbReference type="PROSITE" id="PS51257">
    <property type="entry name" value="PROKAR_LIPOPROTEIN"/>
    <property type="match status" value="1"/>
</dbReference>
<keyword evidence="2" id="KW-1185">Reference proteome</keyword>
<accession>L7UN11</accession>
<protein>
    <recommendedName>
        <fullName evidence="3">Lipoprotein</fullName>
    </recommendedName>
</protein>
<dbReference type="EMBL" id="CP004025">
    <property type="protein sequence ID" value="AGC48927.1"/>
    <property type="molecule type" value="Genomic_DNA"/>
</dbReference>
<proteinExistence type="predicted"/>
<dbReference type="OrthoDB" id="5382330at2"/>
<dbReference type="RefSeq" id="WP_015353180.1">
    <property type="nucleotide sequence ID" value="NC_020126.1"/>
</dbReference>
<organism evidence="1 2">
    <name type="scientific">Myxococcus stipitatus (strain DSM 14675 / JCM 12634 / Mx s8)</name>
    <dbReference type="NCBI Taxonomy" id="1278073"/>
    <lineage>
        <taxon>Bacteria</taxon>
        <taxon>Pseudomonadati</taxon>
        <taxon>Myxococcota</taxon>
        <taxon>Myxococcia</taxon>
        <taxon>Myxococcales</taxon>
        <taxon>Cystobacterineae</taxon>
        <taxon>Myxococcaceae</taxon>
        <taxon>Myxococcus</taxon>
    </lineage>
</organism>
<reference evidence="1 2" key="1">
    <citation type="journal article" date="2013" name="Genome Announc.">
        <title>Complete genome sequence of Myxococcus stipitatus strain DSM 14675, a fruiting myxobacterium.</title>
        <authorList>
            <person name="Huntley S."/>
            <person name="Kneip S."/>
            <person name="Treuner-Lange A."/>
            <person name="Sogaard-Andersen L."/>
        </authorList>
    </citation>
    <scope>NUCLEOTIDE SEQUENCE [LARGE SCALE GENOMIC DNA]</scope>
    <source>
        <strain evidence="2">DSM 14675 / JCM 12634 / Mx s8</strain>
    </source>
</reference>
<dbReference type="HOGENOM" id="CLU_1198740_0_0_7"/>
<dbReference type="KEGG" id="msd:MYSTI_07655"/>
<dbReference type="eggNOG" id="ENOG5033CQT">
    <property type="taxonomic scope" value="Bacteria"/>
</dbReference>
<gene>
    <name evidence="1" type="ordered locus">MYSTI_07655</name>
</gene>
<dbReference type="Proteomes" id="UP000011131">
    <property type="component" value="Chromosome"/>
</dbReference>
<sequence length="234" mass="25188">MRALVPATAVLLLVAGCATEKSLKPSTEAQVLPDRKNTAVAEAGGVRLVADGSAWKGSPSNLEGTLTPVYVRLENQSGRTLRIENEDFQLIGAQSRFRYSALPAFPVGAAERSSSMRDEGTGGSGRSSTFYVGAGPAWRTGWGWRGGWGSPFYGPYYPGPPYWGYQCEEPLPTRDMLRKSMPEGTLEDGGTMQGFLYFQSVSGRDEGVVLQARPVDANSGEVLGTLDIPFQVKQ</sequence>
<name>L7UN11_MYXSD</name>
<evidence type="ECO:0000313" key="2">
    <source>
        <dbReference type="Proteomes" id="UP000011131"/>
    </source>
</evidence>